<evidence type="ECO:0000256" key="5">
    <source>
        <dbReference type="ARBA" id="ARBA00022801"/>
    </source>
</evidence>
<feature type="binding site" evidence="6">
    <location>
        <position position="610"/>
    </location>
    <ligand>
        <name>Zn(2+)</name>
        <dbReference type="ChEBI" id="CHEBI:29105"/>
        <label>1</label>
    </ligand>
</feature>
<feature type="compositionally biased region" description="Polar residues" evidence="7">
    <location>
        <begin position="793"/>
        <end position="810"/>
    </location>
</feature>
<dbReference type="Pfam" id="PF01590">
    <property type="entry name" value="GAF"/>
    <property type="match status" value="1"/>
</dbReference>
<feature type="compositionally biased region" description="Polar residues" evidence="7">
    <location>
        <begin position="975"/>
        <end position="999"/>
    </location>
</feature>
<comment type="similarity">
    <text evidence="2">Belongs to the cyclic nucleotide phosphodiesterase family.</text>
</comment>
<dbReference type="SMART" id="SM00065">
    <property type="entry name" value="GAF"/>
    <property type="match status" value="1"/>
</dbReference>
<evidence type="ECO:0000256" key="2">
    <source>
        <dbReference type="ARBA" id="ARBA00007648"/>
    </source>
</evidence>
<feature type="compositionally biased region" description="Polar residues" evidence="7">
    <location>
        <begin position="1035"/>
        <end position="1079"/>
    </location>
</feature>
<dbReference type="Proteomes" id="UP000653454">
    <property type="component" value="Unassembled WGS sequence"/>
</dbReference>
<feature type="region of interest" description="Disordered" evidence="7">
    <location>
        <begin position="735"/>
        <end position="1093"/>
    </location>
</feature>
<dbReference type="Gene3D" id="3.30.450.40">
    <property type="match status" value="1"/>
</dbReference>
<evidence type="ECO:0000256" key="1">
    <source>
        <dbReference type="ARBA" id="ARBA00001968"/>
    </source>
</evidence>
<dbReference type="InterPro" id="IPR036971">
    <property type="entry name" value="PDEase_catalytic_dom_sf"/>
</dbReference>
<feature type="compositionally biased region" description="Polar residues" evidence="7">
    <location>
        <begin position="743"/>
        <end position="758"/>
    </location>
</feature>
<dbReference type="InterPro" id="IPR003018">
    <property type="entry name" value="GAF"/>
</dbReference>
<dbReference type="EC" id="3.1.4.35" evidence="3"/>
<keyword evidence="10" id="KW-1185">Reference proteome</keyword>
<dbReference type="GO" id="GO:0047555">
    <property type="term" value="F:3',5'-cyclic-GMP phosphodiesterase activity"/>
    <property type="evidence" value="ECO:0007669"/>
    <property type="project" value="UniProtKB-EC"/>
</dbReference>
<protein>
    <recommendedName>
        <fullName evidence="3">3',5'-cyclic-GMP phosphodiesterase</fullName>
        <ecNumber evidence="3">3.1.4.35</ecNumber>
    </recommendedName>
</protein>
<dbReference type="Pfam" id="PF00233">
    <property type="entry name" value="PDEase_I"/>
    <property type="match status" value="1"/>
</dbReference>
<comment type="caution">
    <text evidence="9">The sequence shown here is derived from an EMBL/GenBank/DDBJ whole genome shotgun (WGS) entry which is preliminary data.</text>
</comment>
<evidence type="ECO:0000256" key="4">
    <source>
        <dbReference type="ARBA" id="ARBA00022723"/>
    </source>
</evidence>
<dbReference type="InterPro" id="IPR029016">
    <property type="entry name" value="GAF-like_dom_sf"/>
</dbReference>
<dbReference type="GO" id="GO:0046872">
    <property type="term" value="F:metal ion binding"/>
    <property type="evidence" value="ECO:0007669"/>
    <property type="project" value="UniProtKB-KW"/>
</dbReference>
<dbReference type="Gene3D" id="1.10.1300.10">
    <property type="entry name" value="3'5'-cyclic nucleotide phosphodiesterase, catalytic domain"/>
    <property type="match status" value="1"/>
</dbReference>
<organism evidence="9 10">
    <name type="scientific">Plutella xylostella</name>
    <name type="common">Diamondback moth</name>
    <name type="synonym">Plutella maculipennis</name>
    <dbReference type="NCBI Taxonomy" id="51655"/>
    <lineage>
        <taxon>Eukaryota</taxon>
        <taxon>Metazoa</taxon>
        <taxon>Ecdysozoa</taxon>
        <taxon>Arthropoda</taxon>
        <taxon>Hexapoda</taxon>
        <taxon>Insecta</taxon>
        <taxon>Pterygota</taxon>
        <taxon>Neoptera</taxon>
        <taxon>Endopterygota</taxon>
        <taxon>Lepidoptera</taxon>
        <taxon>Glossata</taxon>
        <taxon>Ditrysia</taxon>
        <taxon>Yponomeutoidea</taxon>
        <taxon>Plutellidae</taxon>
        <taxon>Plutella</taxon>
    </lineage>
</organism>
<feature type="compositionally biased region" description="Polar residues" evidence="7">
    <location>
        <begin position="1006"/>
        <end position="1017"/>
    </location>
</feature>
<evidence type="ECO:0000256" key="7">
    <source>
        <dbReference type="SAM" id="MobiDB-lite"/>
    </source>
</evidence>
<evidence type="ECO:0000313" key="10">
    <source>
        <dbReference type="Proteomes" id="UP000653454"/>
    </source>
</evidence>
<dbReference type="GO" id="GO:0007165">
    <property type="term" value="P:signal transduction"/>
    <property type="evidence" value="ECO:0007669"/>
    <property type="project" value="InterPro"/>
</dbReference>
<evidence type="ECO:0000313" key="9">
    <source>
        <dbReference type="EMBL" id="CAG9119541.1"/>
    </source>
</evidence>
<dbReference type="PROSITE" id="PS51845">
    <property type="entry name" value="PDEASE_I_2"/>
    <property type="match status" value="1"/>
</dbReference>
<sequence>MTGCDTYDGNKANVLENSDPGRILNLVMSLTDDCCSSLQTKLNAYLADECEAELVFHVVLQPARGEGYVEAVGKYLLCRKRRIYMTPEIMNKLSAANHMDLFYNLDPEIINITKPYFPNATVKTRVVLQAVPGSQFSVLVCVVAPIVQQDYVYTIIKECYKFVFPLILKSIKLEYESSLKENCQTLLKVIRKLFVKVSSQPTLLKVAIKQARKITKAEHCALFLIDVEKMELIQKYPDDDDPESDLLEKRHPMGIGLVGETINTGFLINARNATEHPSYDPQIDSLPGMDCRSTLLFPIRDQSGIVGVCQLINKVDDPYFDVLDEEIALAFSVYCGICVVHSRLYHKLEEGVIRNALANELILYHVQVTDEEVSKLLNCEGFHSHPDFTTLDFNQRALPARELPCYVMKMFEELGFDKKFNIKRHKLARFVLQVRKGYRDVPGRGFHHGFSASQWAHALMMNCRLVENGYLTNIASSSLHERGQRARAAPPGAGPLYPHFGGLRRATSITNPCNETSLAALYTSEGSVLERHHLAQALCILNAEGCGVLDGLSRGDYDRALLMLKDYVIATDLGVYFKKFNEYHTIAADFQKCHRVHITALQAMIMVAADLSDSLKDWGSLKRTFAAMISEYFSQGDMEKIRGELPEWATDQDRFSIPDLAIQFLTEVCMPIYQILGQMIPEMESCDPVLENHVMRWEAAKPIFSEVPPTGALAILLSPELDELIDQNIENMLHPEQSEDQLRTSGTQSTLRSKAMLTSAQRLQSQQSRKASQSQPALPQSRMTIEASKKQLQRSQAQVEGSKPQMQPSKPQVRISESEVEEGQTKVQPSQAQIQASQPQVQGSQPQVQASQPQVQTSQTQVQPSQAQVQASKLEVQGSQLQVQGSQTQIQASQPQVQASQPEEQASQAQVQPSQAQVQASQPQLQPSQPEVQQSKPQVRISVTQQEQAPQTEVQASQPQIEASKPQVEEEVPASQPQEVESQQPMRASITKETGSQQEIARRKSTASQPRISQTQEAGEKLQETPAELPKEPGSQPQVTGSKPQVTGSPPQGAGSQARLSESAQARPPSQAQVRTSLTADAGSKAEVAEPQD</sequence>
<evidence type="ECO:0000259" key="8">
    <source>
        <dbReference type="PROSITE" id="PS51845"/>
    </source>
</evidence>
<feature type="domain" description="PDEase" evidence="8">
    <location>
        <begin position="369"/>
        <end position="704"/>
    </location>
</feature>
<feature type="binding site" evidence="6">
    <location>
        <position position="448"/>
    </location>
    <ligand>
        <name>Zn(2+)</name>
        <dbReference type="ChEBI" id="CHEBI:29105"/>
        <label>1</label>
    </ligand>
</feature>
<dbReference type="SUPFAM" id="SSF55781">
    <property type="entry name" value="GAF domain-like"/>
    <property type="match status" value="1"/>
</dbReference>
<keyword evidence="5" id="KW-0378">Hydrolase</keyword>
<proteinExistence type="inferred from homology"/>
<dbReference type="InterPro" id="IPR002073">
    <property type="entry name" value="PDEase_catalytic_dom"/>
</dbReference>
<reference evidence="9" key="1">
    <citation type="submission" date="2020-11" db="EMBL/GenBank/DDBJ databases">
        <authorList>
            <person name="Whiteford S."/>
        </authorList>
    </citation>
    <scope>NUCLEOTIDE SEQUENCE</scope>
</reference>
<dbReference type="PANTHER" id="PTHR11347">
    <property type="entry name" value="CYCLIC NUCLEOTIDE PHOSPHODIESTERASE"/>
    <property type="match status" value="1"/>
</dbReference>
<feature type="compositionally biased region" description="Low complexity" evidence="7">
    <location>
        <begin position="759"/>
        <end position="775"/>
    </location>
</feature>
<accession>A0A8S4EXL5</accession>
<dbReference type="EMBL" id="CAJHNJ030000022">
    <property type="protein sequence ID" value="CAG9119541.1"/>
    <property type="molecule type" value="Genomic_DNA"/>
</dbReference>
<feature type="compositionally biased region" description="Low complexity" evidence="7">
    <location>
        <begin position="828"/>
        <end position="935"/>
    </location>
</feature>
<keyword evidence="4 6" id="KW-0479">Metal-binding</keyword>
<dbReference type="AlphaFoldDB" id="A0A8S4EXL5"/>
<name>A0A8S4EXL5_PLUXY</name>
<dbReference type="PRINTS" id="PR00387">
    <property type="entry name" value="PDIESTERASE1"/>
</dbReference>
<dbReference type="InterPro" id="IPR023088">
    <property type="entry name" value="PDEase"/>
</dbReference>
<evidence type="ECO:0000256" key="6">
    <source>
        <dbReference type="PIRSR" id="PIRSR623088-3"/>
    </source>
</evidence>
<feature type="compositionally biased region" description="Polar residues" evidence="7">
    <location>
        <begin position="941"/>
        <end position="961"/>
    </location>
</feature>
<dbReference type="SUPFAM" id="SSF109604">
    <property type="entry name" value="HD-domain/PDEase-like"/>
    <property type="match status" value="1"/>
</dbReference>
<comment type="cofactor">
    <cofactor evidence="1">
        <name>a divalent metal cation</name>
        <dbReference type="ChEBI" id="CHEBI:60240"/>
    </cofactor>
</comment>
<evidence type="ECO:0000256" key="3">
    <source>
        <dbReference type="ARBA" id="ARBA00012319"/>
    </source>
</evidence>
<gene>
    <name evidence="9" type="ORF">PLXY2_LOCUS6770</name>
</gene>